<sequence length="114" mass="12919">MKREEMQREAYLEYTVAATRVTELERKLEVERGEEKLEAETRKALTVTAVVAVASEAAEAAEVADAIAKVAAFEADPDILASLHHAVEIANLKLKYRFEKDERKKEKQDKRDCI</sequence>
<gene>
    <name evidence="1" type="ORF">MANT1106_LOCUS771</name>
</gene>
<evidence type="ECO:0000313" key="1">
    <source>
        <dbReference type="EMBL" id="CAD8698090.1"/>
    </source>
</evidence>
<reference evidence="1" key="1">
    <citation type="submission" date="2021-01" db="EMBL/GenBank/DDBJ databases">
        <authorList>
            <person name="Corre E."/>
            <person name="Pelletier E."/>
            <person name="Niang G."/>
            <person name="Scheremetjew M."/>
            <person name="Finn R."/>
            <person name="Kale V."/>
            <person name="Holt S."/>
            <person name="Cochrane G."/>
            <person name="Meng A."/>
            <person name="Brown T."/>
            <person name="Cohen L."/>
        </authorList>
    </citation>
    <scope>NUCLEOTIDE SEQUENCE</scope>
    <source>
        <strain evidence="1">SL-175</strain>
    </source>
</reference>
<accession>A0A7S0S7Y2</accession>
<proteinExistence type="predicted"/>
<protein>
    <submittedName>
        <fullName evidence="1">Uncharacterized protein</fullName>
    </submittedName>
</protein>
<name>A0A7S0S7Y2_9CHLO</name>
<dbReference type="EMBL" id="HBFC01001462">
    <property type="protein sequence ID" value="CAD8698090.1"/>
    <property type="molecule type" value="Transcribed_RNA"/>
</dbReference>
<organism evidence="1">
    <name type="scientific">Mantoniella antarctica</name>
    <dbReference type="NCBI Taxonomy" id="81844"/>
    <lineage>
        <taxon>Eukaryota</taxon>
        <taxon>Viridiplantae</taxon>
        <taxon>Chlorophyta</taxon>
        <taxon>Mamiellophyceae</taxon>
        <taxon>Mamiellales</taxon>
        <taxon>Mamiellaceae</taxon>
        <taxon>Mantoniella</taxon>
    </lineage>
</organism>
<dbReference type="AlphaFoldDB" id="A0A7S0S7Y2"/>